<keyword evidence="2" id="KW-1185">Reference proteome</keyword>
<reference evidence="1 2" key="1">
    <citation type="submission" date="2019-02" db="EMBL/GenBank/DDBJ databases">
        <title>Deep-cultivation of Planctomycetes and their phenomic and genomic characterization uncovers novel biology.</title>
        <authorList>
            <person name="Wiegand S."/>
            <person name="Jogler M."/>
            <person name="Boedeker C."/>
            <person name="Pinto D."/>
            <person name="Vollmers J."/>
            <person name="Rivas-Marin E."/>
            <person name="Kohn T."/>
            <person name="Peeters S.H."/>
            <person name="Heuer A."/>
            <person name="Rast P."/>
            <person name="Oberbeckmann S."/>
            <person name="Bunk B."/>
            <person name="Jeske O."/>
            <person name="Meyerdierks A."/>
            <person name="Storesund J.E."/>
            <person name="Kallscheuer N."/>
            <person name="Luecker S."/>
            <person name="Lage O.M."/>
            <person name="Pohl T."/>
            <person name="Merkel B.J."/>
            <person name="Hornburger P."/>
            <person name="Mueller R.-W."/>
            <person name="Bruemmer F."/>
            <person name="Labrenz M."/>
            <person name="Spormann A.M."/>
            <person name="Op den Camp H."/>
            <person name="Overmann J."/>
            <person name="Amann R."/>
            <person name="Jetten M.S.M."/>
            <person name="Mascher T."/>
            <person name="Medema M.H."/>
            <person name="Devos D.P."/>
            <person name="Kaster A.-K."/>
            <person name="Ovreas L."/>
            <person name="Rohde M."/>
            <person name="Galperin M.Y."/>
            <person name="Jogler C."/>
        </authorList>
    </citation>
    <scope>NUCLEOTIDE SEQUENCE [LARGE SCALE GENOMIC DNA]</scope>
    <source>
        <strain evidence="1 2">ElP</strain>
    </source>
</reference>
<accession>A0A518H967</accession>
<gene>
    <name evidence="1" type="ORF">ElP_53340</name>
</gene>
<sequence>MLAGRSELPADLIAALGAALVDPDPGIRRATWITLQEAWLRWARAGGAGVGATLLRAMAGDRSRLDARHRRPIVVALARWHRMGRPGPGVAPLDPRAIAEHASLEAALVRLREGPETPPWLRDAAFQVGMLSDVLGGEEAGSRWVSGDWADPHLRWQSIEAAVEGRIGIFDGVDPAEIVPAP</sequence>
<dbReference type="KEGG" id="tpla:ElP_53340"/>
<evidence type="ECO:0000313" key="2">
    <source>
        <dbReference type="Proteomes" id="UP000317835"/>
    </source>
</evidence>
<organism evidence="1 2">
    <name type="scientific">Tautonia plasticadhaerens</name>
    <dbReference type="NCBI Taxonomy" id="2527974"/>
    <lineage>
        <taxon>Bacteria</taxon>
        <taxon>Pseudomonadati</taxon>
        <taxon>Planctomycetota</taxon>
        <taxon>Planctomycetia</taxon>
        <taxon>Isosphaerales</taxon>
        <taxon>Isosphaeraceae</taxon>
        <taxon>Tautonia</taxon>
    </lineage>
</organism>
<evidence type="ECO:0000313" key="1">
    <source>
        <dbReference type="EMBL" id="QDV37395.1"/>
    </source>
</evidence>
<dbReference type="Proteomes" id="UP000317835">
    <property type="component" value="Chromosome"/>
</dbReference>
<dbReference type="RefSeq" id="WP_145275146.1">
    <property type="nucleotide sequence ID" value="NZ_CP036426.1"/>
</dbReference>
<name>A0A518H967_9BACT</name>
<protein>
    <submittedName>
        <fullName evidence="1">Uncharacterized protein</fullName>
    </submittedName>
</protein>
<proteinExistence type="predicted"/>
<dbReference type="EMBL" id="CP036426">
    <property type="protein sequence ID" value="QDV37395.1"/>
    <property type="molecule type" value="Genomic_DNA"/>
</dbReference>
<dbReference type="AlphaFoldDB" id="A0A518H967"/>